<dbReference type="Pfam" id="PF24758">
    <property type="entry name" value="LRR_At5g56370"/>
    <property type="match status" value="1"/>
</dbReference>
<feature type="domain" description="F-box" evidence="1">
    <location>
        <begin position="25"/>
        <end position="60"/>
    </location>
</feature>
<evidence type="ECO:0000259" key="2">
    <source>
        <dbReference type="Pfam" id="PF24758"/>
    </source>
</evidence>
<dbReference type="SUPFAM" id="SSF81383">
    <property type="entry name" value="F-box domain"/>
    <property type="match status" value="1"/>
</dbReference>
<dbReference type="EMBL" id="JAPFFI010000021">
    <property type="protein sequence ID" value="KAJ6332966.1"/>
    <property type="molecule type" value="Genomic_DNA"/>
</dbReference>
<evidence type="ECO:0000313" key="4">
    <source>
        <dbReference type="Proteomes" id="UP001141253"/>
    </source>
</evidence>
<comment type="caution">
    <text evidence="3">The sequence shown here is derived from an EMBL/GenBank/DDBJ whole genome shotgun (WGS) entry which is preliminary data.</text>
</comment>
<feature type="domain" description="F-box/LRR-repeat protein 15/At3g58940/PEG3-like LRR" evidence="2">
    <location>
        <begin position="124"/>
        <end position="251"/>
    </location>
</feature>
<dbReference type="InterPro" id="IPR036047">
    <property type="entry name" value="F-box-like_dom_sf"/>
</dbReference>
<dbReference type="Gene3D" id="1.20.1280.50">
    <property type="match status" value="1"/>
</dbReference>
<dbReference type="InterPro" id="IPR001810">
    <property type="entry name" value="F-box_dom"/>
</dbReference>
<keyword evidence="4" id="KW-1185">Reference proteome</keyword>
<sequence>MEETTSGDNCQNLCEKANKDVISELRDDILCYMLSFLPTKSAVATSILSTRWRNLWKSVTILDIYDDTSVYYMNPSTYKERKMNFVNFMDRLFIHRNNRSILKFRLSLAQSYDFTCVNAWMSHLSRWISSSAIMGNVEELIFYINFPVQLPENLYCCQKLVTLKLHGHIRFDNLQSVSFPSLKALHLEHLRMLNNTAIEVLLSGSPALEELELHMEGRDSRQSVDELKSMQIWWFSFYRQISGVKTLSLSNFNIETLLGAALHMFPCFGNLPTFRNLIHLEVLVFDAYVWILPEILQCTSNLEVFVFILDEDAYDWNWRAPTLCAAVFVIMSSEVDVLKRLSTCPKGSDSCQIVIVPEHQRSFKVANWRLACSREQADFTETY</sequence>
<dbReference type="PANTHER" id="PTHR31293:SF12">
    <property type="entry name" value="RNI-LIKE SUPERFAMILY PROTEIN"/>
    <property type="match status" value="1"/>
</dbReference>
<dbReference type="InterPro" id="IPR055294">
    <property type="entry name" value="FBL60-like"/>
</dbReference>
<accession>A0ABQ9ACL9</accession>
<gene>
    <name evidence="3" type="ORF">OIU77_008924</name>
</gene>
<dbReference type="InterPro" id="IPR032675">
    <property type="entry name" value="LRR_dom_sf"/>
</dbReference>
<dbReference type="PANTHER" id="PTHR31293">
    <property type="entry name" value="RNI-LIKE SUPERFAMILY PROTEIN"/>
    <property type="match status" value="1"/>
</dbReference>
<name>A0ABQ9ACL9_9ROSI</name>
<dbReference type="InterPro" id="IPR055411">
    <property type="entry name" value="LRR_FXL15/At3g58940/PEG3-like"/>
</dbReference>
<reference evidence="3" key="1">
    <citation type="submission" date="2022-10" db="EMBL/GenBank/DDBJ databases">
        <authorList>
            <person name="Hyden B.L."/>
            <person name="Feng K."/>
            <person name="Yates T."/>
            <person name="Jawdy S."/>
            <person name="Smart L.B."/>
            <person name="Muchero W."/>
        </authorList>
    </citation>
    <scope>NUCLEOTIDE SEQUENCE</scope>
    <source>
        <tissue evidence="3">Shoot tip</tissue>
    </source>
</reference>
<dbReference type="SUPFAM" id="SSF52047">
    <property type="entry name" value="RNI-like"/>
    <property type="match status" value="1"/>
</dbReference>
<evidence type="ECO:0008006" key="5">
    <source>
        <dbReference type="Google" id="ProtNLM"/>
    </source>
</evidence>
<dbReference type="Proteomes" id="UP001141253">
    <property type="component" value="Chromosome 11"/>
</dbReference>
<dbReference type="Pfam" id="PF00646">
    <property type="entry name" value="F-box"/>
    <property type="match status" value="1"/>
</dbReference>
<dbReference type="Gene3D" id="3.80.10.10">
    <property type="entry name" value="Ribonuclease Inhibitor"/>
    <property type="match status" value="1"/>
</dbReference>
<dbReference type="InterPro" id="IPR053781">
    <property type="entry name" value="F-box_AtFBL13-like"/>
</dbReference>
<evidence type="ECO:0000259" key="1">
    <source>
        <dbReference type="Pfam" id="PF00646"/>
    </source>
</evidence>
<protein>
    <recommendedName>
        <fullName evidence="5">F-box domain-containing protein</fullName>
    </recommendedName>
</protein>
<reference evidence="3" key="2">
    <citation type="journal article" date="2023" name="Int. J. Mol. Sci.">
        <title>De Novo Assembly and Annotation of 11 Diverse Shrub Willow (Salix) Genomes Reveals Novel Gene Organization in Sex-Linked Regions.</title>
        <authorList>
            <person name="Hyden B."/>
            <person name="Feng K."/>
            <person name="Yates T.B."/>
            <person name="Jawdy S."/>
            <person name="Cereghino C."/>
            <person name="Smart L.B."/>
            <person name="Muchero W."/>
        </authorList>
    </citation>
    <scope>NUCLEOTIDE SEQUENCE</scope>
    <source>
        <tissue evidence="3">Shoot tip</tissue>
    </source>
</reference>
<organism evidence="3 4">
    <name type="scientific">Salix suchowensis</name>
    <dbReference type="NCBI Taxonomy" id="1278906"/>
    <lineage>
        <taxon>Eukaryota</taxon>
        <taxon>Viridiplantae</taxon>
        <taxon>Streptophyta</taxon>
        <taxon>Embryophyta</taxon>
        <taxon>Tracheophyta</taxon>
        <taxon>Spermatophyta</taxon>
        <taxon>Magnoliopsida</taxon>
        <taxon>eudicotyledons</taxon>
        <taxon>Gunneridae</taxon>
        <taxon>Pentapetalae</taxon>
        <taxon>rosids</taxon>
        <taxon>fabids</taxon>
        <taxon>Malpighiales</taxon>
        <taxon>Salicaceae</taxon>
        <taxon>Saliceae</taxon>
        <taxon>Salix</taxon>
    </lineage>
</organism>
<evidence type="ECO:0000313" key="3">
    <source>
        <dbReference type="EMBL" id="KAJ6332966.1"/>
    </source>
</evidence>
<dbReference type="CDD" id="cd22160">
    <property type="entry name" value="F-box_AtFBL13-like"/>
    <property type="match status" value="1"/>
</dbReference>
<proteinExistence type="predicted"/>